<dbReference type="EMBL" id="MJMN01000046">
    <property type="protein sequence ID" value="OMG79352.1"/>
    <property type="molecule type" value="Genomic_DNA"/>
</dbReference>
<evidence type="ECO:0000313" key="2">
    <source>
        <dbReference type="Proteomes" id="UP000187251"/>
    </source>
</evidence>
<dbReference type="AlphaFoldDB" id="A0A1R1JMS3"/>
<dbReference type="InterPro" id="IPR018755">
    <property type="entry name" value="Phage_Mu_Gp48"/>
</dbReference>
<comment type="caution">
    <text evidence="1">The sequence shown here is derived from an EMBL/GenBank/DDBJ whole genome shotgun (WGS) entry which is preliminary data.</text>
</comment>
<proteinExistence type="predicted"/>
<organism evidence="1 2">
    <name type="scientific">Alcaligenes xylosoxydans xylosoxydans</name>
    <name type="common">Achromobacter xylosoxidans</name>
    <dbReference type="NCBI Taxonomy" id="85698"/>
    <lineage>
        <taxon>Bacteria</taxon>
        <taxon>Pseudomonadati</taxon>
        <taxon>Pseudomonadota</taxon>
        <taxon>Betaproteobacteria</taxon>
        <taxon>Burkholderiales</taxon>
        <taxon>Alcaligenaceae</taxon>
        <taxon>Achromobacter</taxon>
    </lineage>
</organism>
<evidence type="ECO:0000313" key="1">
    <source>
        <dbReference type="EMBL" id="OMG79352.1"/>
    </source>
</evidence>
<dbReference type="Pfam" id="PF10076">
    <property type="entry name" value="Phage_Mu_Gp48"/>
    <property type="match status" value="1"/>
</dbReference>
<dbReference type="Proteomes" id="UP000187251">
    <property type="component" value="Unassembled WGS sequence"/>
</dbReference>
<gene>
    <name evidence="1" type="ORF">BIZ92_15270</name>
</gene>
<protein>
    <submittedName>
        <fullName evidence="1">Phage tail protein</fullName>
    </submittedName>
</protein>
<reference evidence="1 2" key="1">
    <citation type="submission" date="2016-09" db="EMBL/GenBank/DDBJ databases">
        <title>Phylogenomics of Achromobacter.</title>
        <authorList>
            <person name="Jeukens J."/>
            <person name="Freschi L."/>
            <person name="Vincent A.T."/>
            <person name="Emond-Rheault J.-G."/>
            <person name="Kukavica-Ibrulj I."/>
            <person name="Charette S.J."/>
            <person name="Levesque R.C."/>
        </authorList>
    </citation>
    <scope>NUCLEOTIDE SEQUENCE [LARGE SCALE GENOMIC DNA]</scope>
    <source>
        <strain evidence="1 2">AUS488</strain>
    </source>
</reference>
<sequence>MVVRSEADYRQQMAALLPPGPAWEPDAVPEFGAVLAGLAPEFARIDARAEDLVAELVPSGVRELLPDWERVLGLPDPCLGGEGTFAERRAEVVRRFGEVGRQDPAYFVEIARKLGYPDAWIEEYRAPRFGRSRFGLSRFGTRRQQFLWKFHLGARRPGGARFGITQWGERFGANPNNIIECIVRRYQPAHTHVLFEYQ</sequence>
<name>A0A1R1JMS3_ALCXX</name>
<dbReference type="OrthoDB" id="6592844at2"/>
<accession>A0A1R1JMS3</accession>